<evidence type="ECO:0000256" key="1">
    <source>
        <dbReference type="SAM" id="MobiDB-lite"/>
    </source>
</evidence>
<dbReference type="GO" id="GO:0008374">
    <property type="term" value="F:O-acyltransferase activity"/>
    <property type="evidence" value="ECO:0007669"/>
    <property type="project" value="InterPro"/>
</dbReference>
<dbReference type="PANTHER" id="PTHR31650">
    <property type="entry name" value="O-ACYLTRANSFERASE (WSD1-LIKE) FAMILY PROTEIN"/>
    <property type="match status" value="1"/>
</dbReference>
<dbReference type="GO" id="GO:0019432">
    <property type="term" value="P:triglyceride biosynthetic process"/>
    <property type="evidence" value="ECO:0007669"/>
    <property type="project" value="TreeGrafter"/>
</dbReference>
<evidence type="ECO:0000313" key="3">
    <source>
        <dbReference type="EMBL" id="RKP08847.1"/>
    </source>
</evidence>
<dbReference type="Pfam" id="PF06974">
    <property type="entry name" value="WS_DGAT_C"/>
    <property type="match status" value="1"/>
</dbReference>
<dbReference type="STRING" id="78915.A0A4P9XRW8"/>
<reference evidence="4" key="1">
    <citation type="journal article" date="2018" name="Nat. Microbiol.">
        <title>Leveraging single-cell genomics to expand the fungal tree of life.</title>
        <authorList>
            <person name="Ahrendt S.R."/>
            <person name="Quandt C.A."/>
            <person name="Ciobanu D."/>
            <person name="Clum A."/>
            <person name="Salamov A."/>
            <person name="Andreopoulos B."/>
            <person name="Cheng J.F."/>
            <person name="Woyke T."/>
            <person name="Pelin A."/>
            <person name="Henrissat B."/>
            <person name="Reynolds N.K."/>
            <person name="Benny G.L."/>
            <person name="Smith M.E."/>
            <person name="James T.Y."/>
            <person name="Grigoriev I.V."/>
        </authorList>
    </citation>
    <scope>NUCLEOTIDE SEQUENCE [LARGE SCALE GENOMIC DNA]</scope>
    <source>
        <strain evidence="4">RSA 1356</strain>
    </source>
</reference>
<dbReference type="Proteomes" id="UP000271241">
    <property type="component" value="Unassembled WGS sequence"/>
</dbReference>
<feature type="domain" description="O-acyltransferase WSD1 C-terminal" evidence="2">
    <location>
        <begin position="108"/>
        <end position="202"/>
    </location>
</feature>
<dbReference type="EMBL" id="KZ992565">
    <property type="protein sequence ID" value="RKP08847.1"/>
    <property type="molecule type" value="Genomic_DNA"/>
</dbReference>
<sequence length="232" mass="25624">MEDIKTIRAAYPGVTLNDVMVACLERAHSAYLDSLAPEEISEEDLANLADPDYEGPAIILPEQRDSKLSLIIPKAQRYPGDTRFENLLTVEFLMLDNKSGEQSTEKSMAAVHKSMMRVKQSHGILTNVPGPTETLYFGSKSSGQHRVLSYIVSPPVMTEGTKALGVCSYNGQVYFSVMADATCEFPNQARILADNFSAAYKKMLADAQEELEARQQQQNDASTEQPCHLKAE</sequence>
<name>A0A4P9XRW8_9FUNG</name>
<protein>
    <recommendedName>
        <fullName evidence="2">O-acyltransferase WSD1 C-terminal domain-containing protein</fullName>
    </recommendedName>
</protein>
<evidence type="ECO:0000313" key="4">
    <source>
        <dbReference type="Proteomes" id="UP000271241"/>
    </source>
</evidence>
<keyword evidence="4" id="KW-1185">Reference proteome</keyword>
<dbReference type="PANTHER" id="PTHR31650:SF1">
    <property type="entry name" value="WAX ESTER SYNTHASE_DIACYLGLYCEROL ACYLTRANSFERASE 4-RELATED"/>
    <property type="match status" value="1"/>
</dbReference>
<feature type="region of interest" description="Disordered" evidence="1">
    <location>
        <begin position="209"/>
        <end position="232"/>
    </location>
</feature>
<dbReference type="InterPro" id="IPR009721">
    <property type="entry name" value="O-acyltransferase_WSD1_C"/>
</dbReference>
<accession>A0A4P9XRW8</accession>
<evidence type="ECO:0000259" key="2">
    <source>
        <dbReference type="Pfam" id="PF06974"/>
    </source>
</evidence>
<dbReference type="AlphaFoldDB" id="A0A4P9XRW8"/>
<organism evidence="3 4">
    <name type="scientific">Thamnocephalis sphaerospora</name>
    <dbReference type="NCBI Taxonomy" id="78915"/>
    <lineage>
        <taxon>Eukaryota</taxon>
        <taxon>Fungi</taxon>
        <taxon>Fungi incertae sedis</taxon>
        <taxon>Zoopagomycota</taxon>
        <taxon>Zoopagomycotina</taxon>
        <taxon>Zoopagomycetes</taxon>
        <taxon>Zoopagales</taxon>
        <taxon>Sigmoideomycetaceae</taxon>
        <taxon>Thamnocephalis</taxon>
    </lineage>
</organism>
<dbReference type="GO" id="GO:0005886">
    <property type="term" value="C:plasma membrane"/>
    <property type="evidence" value="ECO:0007669"/>
    <property type="project" value="TreeGrafter"/>
</dbReference>
<proteinExistence type="predicted"/>
<dbReference type="InterPro" id="IPR045034">
    <property type="entry name" value="O-acyltransferase_WSD1-like"/>
</dbReference>
<gene>
    <name evidence="3" type="ORF">THASP1DRAFT_23247</name>
</gene>
<dbReference type="OrthoDB" id="619536at2759"/>